<dbReference type="PROSITE" id="PS50005">
    <property type="entry name" value="TPR"/>
    <property type="match status" value="1"/>
</dbReference>
<dbReference type="PANTHER" id="PTHR45586:SF1">
    <property type="entry name" value="LIPOPOLYSACCHARIDE ASSEMBLY PROTEIN B"/>
    <property type="match status" value="1"/>
</dbReference>
<proteinExistence type="predicted"/>
<keyword evidence="2 3" id="KW-0802">TPR repeat</keyword>
<dbReference type="Gene3D" id="1.25.40.10">
    <property type="entry name" value="Tetratricopeptide repeat domain"/>
    <property type="match status" value="1"/>
</dbReference>
<reference evidence="5" key="1">
    <citation type="submission" date="2020-02" db="EMBL/GenBank/DDBJ databases">
        <title>Streptomyces sp. ASO4wet.</title>
        <authorList>
            <person name="Risdian C."/>
            <person name="Landwehr W."/>
            <person name="Schupp P."/>
            <person name="Wink J."/>
        </authorList>
    </citation>
    <scope>NUCLEOTIDE SEQUENCE [LARGE SCALE GENOMIC DNA]</scope>
    <source>
        <strain evidence="5">ASO4wet</strain>
    </source>
</reference>
<keyword evidence="1" id="KW-0677">Repeat</keyword>
<dbReference type="EMBL" id="CP048882">
    <property type="protein sequence ID" value="QPP08960.1"/>
    <property type="molecule type" value="Genomic_DNA"/>
</dbReference>
<organism evidence="4 5">
    <name type="scientific">Streptomyces bathyalis</name>
    <dbReference type="NCBI Taxonomy" id="2710756"/>
    <lineage>
        <taxon>Bacteria</taxon>
        <taxon>Bacillati</taxon>
        <taxon>Actinomycetota</taxon>
        <taxon>Actinomycetes</taxon>
        <taxon>Kitasatosporales</taxon>
        <taxon>Streptomycetaceae</taxon>
        <taxon>Streptomyces</taxon>
    </lineage>
</organism>
<dbReference type="SMART" id="SM00028">
    <property type="entry name" value="TPR"/>
    <property type="match status" value="2"/>
</dbReference>
<dbReference type="RefSeq" id="WP_197352742.1">
    <property type="nucleotide sequence ID" value="NZ_CP048882.1"/>
</dbReference>
<keyword evidence="5" id="KW-1185">Reference proteome</keyword>
<protein>
    <submittedName>
        <fullName evidence="4">Tetratricopeptide repeat protein</fullName>
    </submittedName>
</protein>
<dbReference type="PANTHER" id="PTHR45586">
    <property type="entry name" value="TPR REPEAT-CONTAINING PROTEIN PA4667"/>
    <property type="match status" value="1"/>
</dbReference>
<sequence length="287" mass="32099">MTSVARAGTAERTVEDEALVTADLLRESAAYGIAVELYQWVLSRTESAQARFGLGQSLGKSGDHGGALQHLERAFALEPDRELGAGYLAYVLERRGRLREAGEWYERALAGPEADDLWIRSHHAWYLEKCGRTEEARAAYEDVLARNPQHTWTVKRYALMRRGLGDGEGARALLQDAVERAPGNKFAEANLLEYLLLTRSPDYPSLRASLATEGTPAWFAFLLELFDFCRDSLLPGHPDAERLDRVRSAADALPATLHRDFDDLTALLEECGADTEAWRDLLRRLVK</sequence>
<dbReference type="KEGG" id="sbat:G4Z16_23980"/>
<evidence type="ECO:0000256" key="2">
    <source>
        <dbReference type="ARBA" id="ARBA00022803"/>
    </source>
</evidence>
<gene>
    <name evidence="4" type="ORF">G4Z16_23980</name>
</gene>
<accession>A0A7T1T9P1</accession>
<evidence type="ECO:0000313" key="4">
    <source>
        <dbReference type="EMBL" id="QPP08960.1"/>
    </source>
</evidence>
<dbReference type="InterPro" id="IPR019734">
    <property type="entry name" value="TPR_rpt"/>
</dbReference>
<dbReference type="Proteomes" id="UP000595046">
    <property type="component" value="Chromosome"/>
</dbReference>
<dbReference type="SUPFAM" id="SSF48452">
    <property type="entry name" value="TPR-like"/>
    <property type="match status" value="1"/>
</dbReference>
<evidence type="ECO:0000256" key="1">
    <source>
        <dbReference type="ARBA" id="ARBA00022737"/>
    </source>
</evidence>
<name>A0A7T1T9P1_9ACTN</name>
<dbReference type="InterPro" id="IPR011990">
    <property type="entry name" value="TPR-like_helical_dom_sf"/>
</dbReference>
<dbReference type="Pfam" id="PF13432">
    <property type="entry name" value="TPR_16"/>
    <property type="match status" value="1"/>
</dbReference>
<feature type="repeat" description="TPR" evidence="3">
    <location>
        <begin position="48"/>
        <end position="81"/>
    </location>
</feature>
<dbReference type="AlphaFoldDB" id="A0A7T1T9P1"/>
<dbReference type="InterPro" id="IPR051012">
    <property type="entry name" value="CellSynth/LPSAsmb/PSIAsmb"/>
</dbReference>
<evidence type="ECO:0000313" key="5">
    <source>
        <dbReference type="Proteomes" id="UP000595046"/>
    </source>
</evidence>
<evidence type="ECO:0000256" key="3">
    <source>
        <dbReference type="PROSITE-ProRule" id="PRU00339"/>
    </source>
</evidence>
<dbReference type="Pfam" id="PF14559">
    <property type="entry name" value="TPR_19"/>
    <property type="match status" value="1"/>
</dbReference>